<evidence type="ECO:0000313" key="3">
    <source>
        <dbReference type="Proteomes" id="UP000005952"/>
    </source>
</evidence>
<dbReference type="KEGG" id="hdt:HYPDE_30513"/>
<dbReference type="Pfam" id="PF06059">
    <property type="entry name" value="DUF930"/>
    <property type="match status" value="1"/>
</dbReference>
<dbReference type="EMBL" id="CP005587">
    <property type="protein sequence ID" value="AGK57777.1"/>
    <property type="molecule type" value="Genomic_DNA"/>
</dbReference>
<dbReference type="eggNOG" id="ENOG5032WE5">
    <property type="taxonomic scope" value="Bacteria"/>
</dbReference>
<organism evidence="2 3">
    <name type="scientific">Hyphomicrobium denitrificans 1NES1</name>
    <dbReference type="NCBI Taxonomy" id="670307"/>
    <lineage>
        <taxon>Bacteria</taxon>
        <taxon>Pseudomonadati</taxon>
        <taxon>Pseudomonadota</taxon>
        <taxon>Alphaproteobacteria</taxon>
        <taxon>Hyphomicrobiales</taxon>
        <taxon>Hyphomicrobiaceae</taxon>
        <taxon>Hyphomicrobium</taxon>
    </lineage>
</organism>
<feature type="region of interest" description="Disordered" evidence="1">
    <location>
        <begin position="1"/>
        <end position="23"/>
    </location>
</feature>
<proteinExistence type="predicted"/>
<dbReference type="Proteomes" id="UP000005952">
    <property type="component" value="Chromosome"/>
</dbReference>
<gene>
    <name evidence="2" type="ORF">HYPDE_30513</name>
</gene>
<sequence length="157" mass="17364">MGPPSGDGAQHMPAVARDGGKTPEMRGARGLYRSLFVVGIAIGPHVAFADASMDRVLQKLEPEERAHQACSLRGLDAIRKGTHLKAIDRLKTSSRNRATFKDNIVVANGAAIRANHRWYALKYKCAVTDDQMKAKTFDFQVGAEIPEDQWEDFGLWK</sequence>
<accession>N0B694</accession>
<evidence type="ECO:0000313" key="2">
    <source>
        <dbReference type="EMBL" id="AGK57777.1"/>
    </source>
</evidence>
<dbReference type="STRING" id="670307.HYPDE_30513"/>
<name>N0B694_9HYPH</name>
<reference evidence="2 3" key="1">
    <citation type="journal article" date="2013" name="Genome Announc.">
        <title>Genome sequences for three denitrifying bacterial strains isolated from a uranium- and nitrate-contaminated subsurface environment.</title>
        <authorList>
            <person name="Venkatramanan R."/>
            <person name="Prakash O."/>
            <person name="Woyke T."/>
            <person name="Chain P."/>
            <person name="Goodwin L.A."/>
            <person name="Watson D."/>
            <person name="Brooks S."/>
            <person name="Kostka J.E."/>
            <person name="Green S.J."/>
        </authorList>
    </citation>
    <scope>NUCLEOTIDE SEQUENCE [LARGE SCALE GENOMIC DNA]</scope>
    <source>
        <strain evidence="2 3">1NES1</strain>
    </source>
</reference>
<evidence type="ECO:0008006" key="4">
    <source>
        <dbReference type="Google" id="ProtNLM"/>
    </source>
</evidence>
<keyword evidence="3" id="KW-1185">Reference proteome</keyword>
<dbReference type="HOGENOM" id="CLU_141560_0_0_5"/>
<evidence type="ECO:0000256" key="1">
    <source>
        <dbReference type="SAM" id="MobiDB-lite"/>
    </source>
</evidence>
<dbReference type="InterPro" id="IPR009273">
    <property type="entry name" value="DUF930"/>
</dbReference>
<dbReference type="AlphaFoldDB" id="N0B694"/>
<protein>
    <recommendedName>
        <fullName evidence="4">DUF930 domain-containing protein</fullName>
    </recommendedName>
</protein>